<dbReference type="PANTHER" id="PTHR33480:SF1">
    <property type="entry name" value="TYR RECOMBINASE DOMAIN-CONTAINING PROTEIN"/>
    <property type="match status" value="1"/>
</dbReference>
<keyword evidence="1" id="KW-0233">DNA recombination</keyword>
<dbReference type="EMBL" id="JAPWTK010000108">
    <property type="protein sequence ID" value="KAJ8949892.1"/>
    <property type="molecule type" value="Genomic_DNA"/>
</dbReference>
<reference evidence="3" key="1">
    <citation type="journal article" date="2023" name="Insect Mol. Biol.">
        <title>Genome sequencing provides insights into the evolution of gene families encoding plant cell wall-degrading enzymes in longhorned beetles.</title>
        <authorList>
            <person name="Shin N.R."/>
            <person name="Okamura Y."/>
            <person name="Kirsch R."/>
            <person name="Pauchet Y."/>
        </authorList>
    </citation>
    <scope>NUCLEOTIDE SEQUENCE</scope>
    <source>
        <strain evidence="3">AMC_N1</strain>
    </source>
</reference>
<dbReference type="Proteomes" id="UP001162162">
    <property type="component" value="Unassembled WGS sequence"/>
</dbReference>
<evidence type="ECO:0000313" key="4">
    <source>
        <dbReference type="Proteomes" id="UP001162162"/>
    </source>
</evidence>
<proteinExistence type="predicted"/>
<dbReference type="GO" id="GO:0015074">
    <property type="term" value="P:DNA integration"/>
    <property type="evidence" value="ECO:0007669"/>
    <property type="project" value="InterPro"/>
</dbReference>
<evidence type="ECO:0000256" key="1">
    <source>
        <dbReference type="ARBA" id="ARBA00023172"/>
    </source>
</evidence>
<name>A0AAV8YE02_9CUCU</name>
<dbReference type="GO" id="GO:0006310">
    <property type="term" value="P:DNA recombination"/>
    <property type="evidence" value="ECO:0007669"/>
    <property type="project" value="UniProtKB-KW"/>
</dbReference>
<dbReference type="InterPro" id="IPR013762">
    <property type="entry name" value="Integrase-like_cat_sf"/>
</dbReference>
<protein>
    <submittedName>
        <fullName evidence="3">Uncharacterized protein</fullName>
    </submittedName>
</protein>
<dbReference type="AlphaFoldDB" id="A0AAV8YE02"/>
<organism evidence="3 4">
    <name type="scientific">Aromia moschata</name>
    <dbReference type="NCBI Taxonomy" id="1265417"/>
    <lineage>
        <taxon>Eukaryota</taxon>
        <taxon>Metazoa</taxon>
        <taxon>Ecdysozoa</taxon>
        <taxon>Arthropoda</taxon>
        <taxon>Hexapoda</taxon>
        <taxon>Insecta</taxon>
        <taxon>Pterygota</taxon>
        <taxon>Neoptera</taxon>
        <taxon>Endopterygota</taxon>
        <taxon>Coleoptera</taxon>
        <taxon>Polyphaga</taxon>
        <taxon>Cucujiformia</taxon>
        <taxon>Chrysomeloidea</taxon>
        <taxon>Cerambycidae</taxon>
        <taxon>Cerambycinae</taxon>
        <taxon>Callichromatini</taxon>
        <taxon>Aromia</taxon>
    </lineage>
</organism>
<accession>A0AAV8YE02</accession>
<dbReference type="PANTHER" id="PTHR33480">
    <property type="entry name" value="SET DOMAIN-CONTAINING PROTEIN-RELATED"/>
    <property type="match status" value="1"/>
</dbReference>
<evidence type="ECO:0000256" key="2">
    <source>
        <dbReference type="SAM" id="MobiDB-lite"/>
    </source>
</evidence>
<gene>
    <name evidence="3" type="ORF">NQ318_010526</name>
</gene>
<feature type="region of interest" description="Disordered" evidence="2">
    <location>
        <begin position="777"/>
        <end position="800"/>
    </location>
</feature>
<dbReference type="InterPro" id="IPR011010">
    <property type="entry name" value="DNA_brk_join_enz"/>
</dbReference>
<evidence type="ECO:0000313" key="3">
    <source>
        <dbReference type="EMBL" id="KAJ8949892.1"/>
    </source>
</evidence>
<sequence length="967" mass="111110">MWVDRQFYLAKVLASSNNRQRLIDLKKNLENNLPVVSLQRLKPQDINSTKKSCETVCENEEVFQKQTLTVCNYCGILFEDSHECVLEQETRMTSLRCVHESVEGFQAGTSDLCMYCGMLVSNFNEHVLSHDPKYVADKDDAESIATVKYPTKQHYCVYCKQLQTKLARHLERKHKNESDVQNAMKSAKGSRERKLLFAQIQKKGDFCYKSEFQVQINVRRNISKKTENISIPCPYCKGFYSKSNLRNHLRLNCWVQHSDKVKQFEAMGLKNVQAMSRSIFPQIHERASVVLREKVFPVLNNDEVTRAVAHDELVIIYANLLVIKYSSSSHHHRMIRNKIRHIARILLAMKKINPRITDTASIFDPLNFDVFIEAVHNLAGLSDGHFAAPSVGPTSITLICKLENNVKQFLKLVTTTANALVTKTAIENRTHGQRSKVVTLPETEDVNQLYHSLSREMERCIEQLSNGFDSTTWVTLNKVTLTKIMIFNRKRPGDIERSQIVEYRNLQMVSEETLAKLNAAKQKIAVEFGRYIARGKLDTPAPVLVSKKEMGAIDLILKYRHEANVNENNPFLFATPEGSRHSFYCAGIALKEFCQLMGLQSKNLTATKLRKHLATVTCTLDDKTVKRISNFMGHSDKYHQNIYVQRPILGDVVEMGQVLSDAMGQSENTNVPTENIFHQSIYEENVHQQSNIHVMNNNNDEGYAPDLSVLRVDGEASDCGQPLLNSNKTKHSPLKKTRTTWTTLDKPTEVKVIPCEMEQNEDTNILTENIARQTIYQESNSRQSSIDVRSDDDYDPSDLSTVSEELEVSNFGKSLSYRKRRIKNRGLKSLKKTRVTRKHTWTTPERETVRTMFKQYLTNENMNPSLDTCQQFKQNHSTLQNRTATQIKSWIIQEKRRMLAGSPGWNTPVKQFCRTYFKQYYATETYPSSADLQCAINENSQLSHTTVPKLKSHLQHDYKYLKKKKLF</sequence>
<keyword evidence="4" id="KW-1185">Reference proteome</keyword>
<dbReference type="GO" id="GO:0003677">
    <property type="term" value="F:DNA binding"/>
    <property type="evidence" value="ECO:0007669"/>
    <property type="project" value="InterPro"/>
</dbReference>
<comment type="caution">
    <text evidence="3">The sequence shown here is derived from an EMBL/GenBank/DDBJ whole genome shotgun (WGS) entry which is preliminary data.</text>
</comment>
<dbReference type="Gene3D" id="1.10.443.10">
    <property type="entry name" value="Intergrase catalytic core"/>
    <property type="match status" value="1"/>
</dbReference>
<dbReference type="SUPFAM" id="SSF56349">
    <property type="entry name" value="DNA breaking-rejoining enzymes"/>
    <property type="match status" value="1"/>
</dbReference>